<comment type="caution">
    <text evidence="2">The sequence shown here is derived from an EMBL/GenBank/DDBJ whole genome shotgun (WGS) entry which is preliminary data.</text>
</comment>
<accession>A0A836IE83</accession>
<evidence type="ECO:0000313" key="3">
    <source>
        <dbReference type="Proteomes" id="UP000674318"/>
    </source>
</evidence>
<dbReference type="KEGG" id="phet:94287452"/>
<feature type="compositionally biased region" description="Polar residues" evidence="1">
    <location>
        <begin position="36"/>
        <end position="47"/>
    </location>
</feature>
<dbReference type="RefSeq" id="XP_067753532.1">
    <property type="nucleotide sequence ID" value="XM_067897375.1"/>
</dbReference>
<proteinExistence type="predicted"/>
<reference evidence="2 3" key="1">
    <citation type="submission" date="2021-02" db="EMBL/GenBank/DDBJ databases">
        <title>Porcisia hertigi Genome sequencing and assembly.</title>
        <authorList>
            <person name="Almutairi H."/>
            <person name="Gatherer D."/>
        </authorList>
    </citation>
    <scope>NUCLEOTIDE SEQUENCE [LARGE SCALE GENOMIC DNA]</scope>
    <source>
        <strain evidence="2 3">C119</strain>
    </source>
</reference>
<feature type="compositionally biased region" description="Basic and acidic residues" evidence="1">
    <location>
        <begin position="130"/>
        <end position="140"/>
    </location>
</feature>
<feature type="region of interest" description="Disordered" evidence="1">
    <location>
        <begin position="78"/>
        <end position="185"/>
    </location>
</feature>
<dbReference type="Proteomes" id="UP000674318">
    <property type="component" value="Chromosome 35"/>
</dbReference>
<feature type="compositionally biased region" description="Low complexity" evidence="1">
    <location>
        <begin position="96"/>
        <end position="106"/>
    </location>
</feature>
<organism evidence="2 3">
    <name type="scientific">Porcisia hertigi</name>
    <dbReference type="NCBI Taxonomy" id="2761500"/>
    <lineage>
        <taxon>Eukaryota</taxon>
        <taxon>Discoba</taxon>
        <taxon>Euglenozoa</taxon>
        <taxon>Kinetoplastea</taxon>
        <taxon>Metakinetoplastina</taxon>
        <taxon>Trypanosomatida</taxon>
        <taxon>Trypanosomatidae</taxon>
        <taxon>Leishmaniinae</taxon>
        <taxon>Porcisia</taxon>
    </lineage>
</organism>
<feature type="region of interest" description="Disordered" evidence="1">
    <location>
        <begin position="22"/>
        <end position="63"/>
    </location>
</feature>
<evidence type="ECO:0000256" key="1">
    <source>
        <dbReference type="SAM" id="MobiDB-lite"/>
    </source>
</evidence>
<name>A0A836IE83_9TRYP</name>
<sequence>MATKGEEEWADGVEDFFAALPSVSSDGKSMRRRNVEANQASVALSQKTAERRETERYESAEEARRRITAAVIGRATTKEIEAAARDAHKHKKMTKKGSSTGTVSVGPALSPSSAQNSGSSTLGLSSPLSKGDDSKARQADAEVSNSHLGKRRQKIDAKFARKEARKEEAKEHRIKFRRVLRKQRR</sequence>
<dbReference type="EMBL" id="JAFJZO010000035">
    <property type="protein sequence ID" value="KAG5492748.1"/>
    <property type="molecule type" value="Genomic_DNA"/>
</dbReference>
<dbReference type="GeneID" id="94287452"/>
<feature type="compositionally biased region" description="Basic residues" evidence="1">
    <location>
        <begin position="172"/>
        <end position="185"/>
    </location>
</feature>
<gene>
    <name evidence="2" type="ORF">JKF63_01328</name>
</gene>
<dbReference type="AlphaFoldDB" id="A0A836IE83"/>
<feature type="compositionally biased region" description="Low complexity" evidence="1">
    <location>
        <begin position="117"/>
        <end position="129"/>
    </location>
</feature>
<protein>
    <submittedName>
        <fullName evidence="2">Uncharacterized protein</fullName>
    </submittedName>
</protein>
<keyword evidence="3" id="KW-1185">Reference proteome</keyword>
<evidence type="ECO:0000313" key="2">
    <source>
        <dbReference type="EMBL" id="KAG5492748.1"/>
    </source>
</evidence>
<feature type="compositionally biased region" description="Basic and acidic residues" evidence="1">
    <location>
        <begin position="154"/>
        <end position="171"/>
    </location>
</feature>
<dbReference type="OrthoDB" id="266772at2759"/>
<feature type="compositionally biased region" description="Basic and acidic residues" evidence="1">
    <location>
        <begin position="48"/>
        <end position="63"/>
    </location>
</feature>